<reference evidence="3 4" key="1">
    <citation type="journal article" date="2013" name="Int. J. Syst. Evol. Microbiol.">
        <title>Marinoscillum luteum sp. nov., isolated from marine sediment.</title>
        <authorList>
            <person name="Cha I.T."/>
            <person name="Park S.J."/>
            <person name="Kim S.J."/>
            <person name="Kim J.G."/>
            <person name="Jung M.Y."/>
            <person name="Shin K.S."/>
            <person name="Kwon K.K."/>
            <person name="Yang S.H."/>
            <person name="Seo Y.S."/>
            <person name="Rhee S.K."/>
        </authorList>
    </citation>
    <scope>NUCLEOTIDE SEQUENCE [LARGE SCALE GENOMIC DNA]</scope>
    <source>
        <strain evidence="3 4">KCTC 23939</strain>
    </source>
</reference>
<dbReference type="PANTHER" id="PTHR36113:SF6">
    <property type="entry name" value="FOSFOMYCIN RESISTANCE PROTEIN FOSX"/>
    <property type="match status" value="1"/>
</dbReference>
<dbReference type="PANTHER" id="PTHR36113">
    <property type="entry name" value="LYASE, PUTATIVE-RELATED-RELATED"/>
    <property type="match status" value="1"/>
</dbReference>
<dbReference type="InterPro" id="IPR004360">
    <property type="entry name" value="Glyas_Fos-R_dOase_dom"/>
</dbReference>
<dbReference type="Pfam" id="PF00903">
    <property type="entry name" value="Glyoxalase"/>
    <property type="match status" value="1"/>
</dbReference>
<evidence type="ECO:0000313" key="4">
    <source>
        <dbReference type="Proteomes" id="UP001610063"/>
    </source>
</evidence>
<accession>A0ABW7N5X6</accession>
<proteinExistence type="predicted"/>
<dbReference type="SUPFAM" id="SSF54593">
    <property type="entry name" value="Glyoxalase/Bleomycin resistance protein/Dihydroxybiphenyl dioxygenase"/>
    <property type="match status" value="1"/>
</dbReference>
<dbReference type="PROSITE" id="PS51819">
    <property type="entry name" value="VOC"/>
    <property type="match status" value="1"/>
</dbReference>
<dbReference type="NCBIfam" id="NF008551">
    <property type="entry name" value="PRK11478.1"/>
    <property type="match status" value="1"/>
</dbReference>
<dbReference type="InterPro" id="IPR051332">
    <property type="entry name" value="Fosfomycin_Res_Enzymes"/>
</dbReference>
<dbReference type="EMBL" id="JBIPKE010000013">
    <property type="protein sequence ID" value="MFH6982981.1"/>
    <property type="molecule type" value="Genomic_DNA"/>
</dbReference>
<sequence length="131" mass="15035">MAGLKSVHHIAIICSDYQRSKHFYTEVLGLEIIREVYREARKSYKLDLALNGHYVIELFSFPEPPARVSRPEAVGLRHVAFEVADITEMVKALKAKGVETEPIRIDESTGRRFTFFEDPDQLPIELYEVAN</sequence>
<keyword evidence="1" id="KW-0479">Metal-binding</keyword>
<dbReference type="InterPro" id="IPR029068">
    <property type="entry name" value="Glyas_Bleomycin-R_OHBP_Dase"/>
</dbReference>
<dbReference type="RefSeq" id="WP_395416585.1">
    <property type="nucleotide sequence ID" value="NZ_JBIPKE010000013.1"/>
</dbReference>
<organism evidence="3 4">
    <name type="scientific">Marinoscillum luteum</name>
    <dbReference type="NCBI Taxonomy" id="861051"/>
    <lineage>
        <taxon>Bacteria</taxon>
        <taxon>Pseudomonadati</taxon>
        <taxon>Bacteroidota</taxon>
        <taxon>Cytophagia</taxon>
        <taxon>Cytophagales</taxon>
        <taxon>Reichenbachiellaceae</taxon>
        <taxon>Marinoscillum</taxon>
    </lineage>
</organism>
<evidence type="ECO:0000256" key="1">
    <source>
        <dbReference type="ARBA" id="ARBA00022723"/>
    </source>
</evidence>
<protein>
    <submittedName>
        <fullName evidence="3">VOC family protein</fullName>
    </submittedName>
</protein>
<evidence type="ECO:0000259" key="2">
    <source>
        <dbReference type="PROSITE" id="PS51819"/>
    </source>
</evidence>
<dbReference type="CDD" id="cd08352">
    <property type="entry name" value="VOC_Bs_YwkD_like"/>
    <property type="match status" value="1"/>
</dbReference>
<evidence type="ECO:0000313" key="3">
    <source>
        <dbReference type="EMBL" id="MFH6982981.1"/>
    </source>
</evidence>
<dbReference type="Gene3D" id="3.10.180.10">
    <property type="entry name" value="2,3-Dihydroxybiphenyl 1,2-Dioxygenase, domain 1"/>
    <property type="match status" value="1"/>
</dbReference>
<gene>
    <name evidence="3" type="ORF">ACHKAR_06005</name>
</gene>
<dbReference type="InterPro" id="IPR037523">
    <property type="entry name" value="VOC_core"/>
</dbReference>
<dbReference type="Proteomes" id="UP001610063">
    <property type="component" value="Unassembled WGS sequence"/>
</dbReference>
<feature type="domain" description="VOC" evidence="2">
    <location>
        <begin position="6"/>
        <end position="129"/>
    </location>
</feature>
<keyword evidence="4" id="KW-1185">Reference proteome</keyword>
<dbReference type="InterPro" id="IPR037478">
    <property type="entry name" value="YwkD-like_dom"/>
</dbReference>
<comment type="caution">
    <text evidence="3">The sequence shown here is derived from an EMBL/GenBank/DDBJ whole genome shotgun (WGS) entry which is preliminary data.</text>
</comment>
<name>A0ABW7N5X6_9BACT</name>